<evidence type="ECO:0000256" key="5">
    <source>
        <dbReference type="ARBA" id="ARBA00029652"/>
    </source>
</evidence>
<dbReference type="Gene3D" id="3.40.50.360">
    <property type="match status" value="1"/>
</dbReference>
<proteinExistence type="inferred from homology"/>
<organism evidence="7 8">
    <name type="scientific">Hydromonas duriensis</name>
    <dbReference type="NCBI Taxonomy" id="1527608"/>
    <lineage>
        <taxon>Bacteria</taxon>
        <taxon>Pseudomonadati</taxon>
        <taxon>Pseudomonadota</taxon>
        <taxon>Betaproteobacteria</taxon>
        <taxon>Burkholderiales</taxon>
        <taxon>Burkholderiaceae</taxon>
        <taxon>Hydromonas</taxon>
    </lineage>
</organism>
<comment type="cofactor">
    <cofactor evidence="1">
        <name>FMN</name>
        <dbReference type="ChEBI" id="CHEBI:58210"/>
    </cofactor>
</comment>
<dbReference type="InterPro" id="IPR001226">
    <property type="entry name" value="Flavodoxin_CS"/>
</dbReference>
<dbReference type="AlphaFoldDB" id="A0A4R6YB64"/>
<dbReference type="InterPro" id="IPR005025">
    <property type="entry name" value="FMN_Rdtase-like_dom"/>
</dbReference>
<dbReference type="InterPro" id="IPR029039">
    <property type="entry name" value="Flavoprotein-like_sf"/>
</dbReference>
<dbReference type="Proteomes" id="UP000294480">
    <property type="component" value="Unassembled WGS sequence"/>
</dbReference>
<evidence type="ECO:0000259" key="6">
    <source>
        <dbReference type="PROSITE" id="PS50902"/>
    </source>
</evidence>
<dbReference type="GO" id="GO:0003955">
    <property type="term" value="F:NAD(P)H dehydrogenase (quinone) activity"/>
    <property type="evidence" value="ECO:0007669"/>
    <property type="project" value="InterPro"/>
</dbReference>
<evidence type="ECO:0000256" key="1">
    <source>
        <dbReference type="ARBA" id="ARBA00001917"/>
    </source>
</evidence>
<dbReference type="GO" id="GO:0016020">
    <property type="term" value="C:membrane"/>
    <property type="evidence" value="ECO:0007669"/>
    <property type="project" value="TreeGrafter"/>
</dbReference>
<dbReference type="PROSITE" id="PS00201">
    <property type="entry name" value="FLAVODOXIN"/>
    <property type="match status" value="1"/>
</dbReference>
<feature type="domain" description="Flavodoxin-like" evidence="6">
    <location>
        <begin position="14"/>
        <end position="199"/>
    </location>
</feature>
<evidence type="ECO:0000256" key="4">
    <source>
        <dbReference type="ARBA" id="ARBA00022643"/>
    </source>
</evidence>
<dbReference type="PROSITE" id="PS50902">
    <property type="entry name" value="FLAVODOXIN_LIKE"/>
    <property type="match status" value="1"/>
</dbReference>
<protein>
    <recommendedName>
        <fullName evidence="5">Flavoprotein WrbA</fullName>
    </recommendedName>
</protein>
<sequence>MVHRSIFYMKNPYILVLFYSRSGHTQRLAEFIAQGIESLGCVEARLRTVPPVAVQTDTTLPPVPLDGAPYATLDDLKDCIGLALGSPTRFGNMAAPMKHFIDGTSGLWNSGALIGKPASVFTSTGSLHGGQETTLLTMILPLMHHGMIWVGSPYSNPELMRTSSGGTPYGVSHLAGVKSDRSIDDTEKQLAFAAGQHLARIALKLQET</sequence>
<comment type="caution">
    <text evidence="7">The sequence shown here is derived from an EMBL/GenBank/DDBJ whole genome shotgun (WGS) entry which is preliminary data.</text>
</comment>
<evidence type="ECO:0000256" key="2">
    <source>
        <dbReference type="ARBA" id="ARBA00006961"/>
    </source>
</evidence>
<dbReference type="InterPro" id="IPR010089">
    <property type="entry name" value="Flavoprotein_WrbA-like"/>
</dbReference>
<dbReference type="NCBIfam" id="NF002999">
    <property type="entry name" value="PRK03767.1"/>
    <property type="match status" value="1"/>
</dbReference>
<dbReference type="PANTHER" id="PTHR30546">
    <property type="entry name" value="FLAVODOXIN-RELATED PROTEIN WRBA-RELATED"/>
    <property type="match status" value="1"/>
</dbReference>
<dbReference type="GO" id="GO:0010181">
    <property type="term" value="F:FMN binding"/>
    <property type="evidence" value="ECO:0007669"/>
    <property type="project" value="InterPro"/>
</dbReference>
<dbReference type="FunFam" id="3.40.50.360:FF:000001">
    <property type="entry name" value="NAD(P)H dehydrogenase (Quinone) FQR1-like"/>
    <property type="match status" value="1"/>
</dbReference>
<name>A0A4R6YB64_9BURK</name>
<reference evidence="7 8" key="1">
    <citation type="submission" date="2019-03" db="EMBL/GenBank/DDBJ databases">
        <title>Genomic Encyclopedia of Type Strains, Phase IV (KMG-IV): sequencing the most valuable type-strain genomes for metagenomic binning, comparative biology and taxonomic classification.</title>
        <authorList>
            <person name="Goeker M."/>
        </authorList>
    </citation>
    <scope>NUCLEOTIDE SEQUENCE [LARGE SCALE GENOMIC DNA]</scope>
    <source>
        <strain evidence="7 8">DSM 102852</strain>
    </source>
</reference>
<accession>A0A4R6YB64</accession>
<keyword evidence="4" id="KW-0288">FMN</keyword>
<dbReference type="SUPFAM" id="SSF52218">
    <property type="entry name" value="Flavoproteins"/>
    <property type="match status" value="1"/>
</dbReference>
<gene>
    <name evidence="7" type="ORF">DFR44_102128</name>
</gene>
<evidence type="ECO:0000256" key="3">
    <source>
        <dbReference type="ARBA" id="ARBA00022630"/>
    </source>
</evidence>
<dbReference type="NCBIfam" id="TIGR01755">
    <property type="entry name" value="flav_wrbA"/>
    <property type="match status" value="1"/>
</dbReference>
<keyword evidence="3" id="KW-0285">Flavoprotein</keyword>
<evidence type="ECO:0000313" key="8">
    <source>
        <dbReference type="Proteomes" id="UP000294480"/>
    </source>
</evidence>
<evidence type="ECO:0000313" key="7">
    <source>
        <dbReference type="EMBL" id="TDR32829.1"/>
    </source>
</evidence>
<comment type="similarity">
    <text evidence="2">Belongs to the WrbA family.</text>
</comment>
<dbReference type="EMBL" id="SNZE01000002">
    <property type="protein sequence ID" value="TDR32829.1"/>
    <property type="molecule type" value="Genomic_DNA"/>
</dbReference>
<keyword evidence="8" id="KW-1185">Reference proteome</keyword>
<dbReference type="Pfam" id="PF03358">
    <property type="entry name" value="FMN_red"/>
    <property type="match status" value="1"/>
</dbReference>
<dbReference type="GO" id="GO:0009055">
    <property type="term" value="F:electron transfer activity"/>
    <property type="evidence" value="ECO:0007669"/>
    <property type="project" value="InterPro"/>
</dbReference>
<dbReference type="InterPro" id="IPR008254">
    <property type="entry name" value="Flavodoxin/NO_synth"/>
</dbReference>
<dbReference type="PANTHER" id="PTHR30546:SF23">
    <property type="entry name" value="FLAVOPROTEIN-LIKE PROTEIN YCP4-RELATED"/>
    <property type="match status" value="1"/>
</dbReference>